<dbReference type="AlphaFoldDB" id="A0AA86SP93"/>
<protein>
    <submittedName>
        <fullName evidence="1">Uncharacterized protein</fullName>
    </submittedName>
</protein>
<dbReference type="Proteomes" id="UP001189624">
    <property type="component" value="Chromosome 7"/>
</dbReference>
<dbReference type="Gramene" id="rna-AYBTSS11_LOCUS21815">
    <property type="protein sequence ID" value="CAJ1968625.1"/>
    <property type="gene ID" value="gene-AYBTSS11_LOCUS21815"/>
</dbReference>
<evidence type="ECO:0000313" key="1">
    <source>
        <dbReference type="EMBL" id="CAJ1968625.1"/>
    </source>
</evidence>
<dbReference type="EMBL" id="OY731404">
    <property type="protein sequence ID" value="CAJ1968625.1"/>
    <property type="molecule type" value="Genomic_DNA"/>
</dbReference>
<organism evidence="1 2">
    <name type="scientific">Sphenostylis stenocarpa</name>
    <dbReference type="NCBI Taxonomy" id="92480"/>
    <lineage>
        <taxon>Eukaryota</taxon>
        <taxon>Viridiplantae</taxon>
        <taxon>Streptophyta</taxon>
        <taxon>Embryophyta</taxon>
        <taxon>Tracheophyta</taxon>
        <taxon>Spermatophyta</taxon>
        <taxon>Magnoliopsida</taxon>
        <taxon>eudicotyledons</taxon>
        <taxon>Gunneridae</taxon>
        <taxon>Pentapetalae</taxon>
        <taxon>rosids</taxon>
        <taxon>fabids</taxon>
        <taxon>Fabales</taxon>
        <taxon>Fabaceae</taxon>
        <taxon>Papilionoideae</taxon>
        <taxon>50 kb inversion clade</taxon>
        <taxon>NPAAA clade</taxon>
        <taxon>indigoferoid/millettioid clade</taxon>
        <taxon>Phaseoleae</taxon>
        <taxon>Sphenostylis</taxon>
    </lineage>
</organism>
<accession>A0AA86SP93</accession>
<sequence length="73" mass="8054">MSLFIEDNSNFMIGMGPFGVVHPGSSFAAGFITGEESSRAAYRDDLAAGEETVRVDLQEEEFQTNFDRVMRGD</sequence>
<name>A0AA86SP93_9FABA</name>
<evidence type="ECO:0000313" key="2">
    <source>
        <dbReference type="Proteomes" id="UP001189624"/>
    </source>
</evidence>
<gene>
    <name evidence="1" type="ORF">AYBTSS11_LOCUS21815</name>
</gene>
<keyword evidence="2" id="KW-1185">Reference proteome</keyword>
<reference evidence="1" key="1">
    <citation type="submission" date="2023-10" db="EMBL/GenBank/DDBJ databases">
        <authorList>
            <person name="Domelevo Entfellner J.-B."/>
        </authorList>
    </citation>
    <scope>NUCLEOTIDE SEQUENCE</scope>
</reference>
<proteinExistence type="predicted"/>